<dbReference type="Gene3D" id="3.30.429.10">
    <property type="entry name" value="Macrophage Migration Inhibitory Factor"/>
    <property type="match status" value="1"/>
</dbReference>
<evidence type="ECO:0000313" key="6">
    <source>
        <dbReference type="EMBL" id="MBJ3785358.1"/>
    </source>
</evidence>
<comment type="similarity">
    <text evidence="1 4">Belongs to the 4-oxalocrotonate tautomerase family.</text>
</comment>
<dbReference type="RefSeq" id="WP_198876539.1">
    <property type="nucleotide sequence ID" value="NZ_JAEKMH010000002.1"/>
</dbReference>
<keyword evidence="2 4" id="KW-0413">Isomerase</keyword>
<protein>
    <recommendedName>
        <fullName evidence="4">Tautomerase</fullName>
        <ecNumber evidence="4">5.3.2.-</ecNumber>
    </recommendedName>
</protein>
<evidence type="ECO:0000256" key="1">
    <source>
        <dbReference type="ARBA" id="ARBA00006723"/>
    </source>
</evidence>
<keyword evidence="7" id="KW-1185">Reference proteome</keyword>
<evidence type="ECO:0000259" key="5">
    <source>
        <dbReference type="Pfam" id="PF01361"/>
    </source>
</evidence>
<comment type="caution">
    <text evidence="6">The sequence shown here is derived from an EMBL/GenBank/DDBJ whole genome shotgun (WGS) entry which is preliminary data.</text>
</comment>
<reference evidence="6" key="1">
    <citation type="submission" date="2020-12" db="EMBL/GenBank/DDBJ databases">
        <title>Devosia sp. MSA67 isolated from Mo River.</title>
        <authorList>
            <person name="Ma F."/>
            <person name="Zi Z."/>
        </authorList>
    </citation>
    <scope>NUCLEOTIDE SEQUENCE</scope>
    <source>
        <strain evidence="6">MSA67</strain>
    </source>
</reference>
<feature type="active site" description="Proton acceptor; via imino nitrogen" evidence="3">
    <location>
        <position position="2"/>
    </location>
</feature>
<name>A0A934MKP1_9HYPH</name>
<dbReference type="Pfam" id="PF01361">
    <property type="entry name" value="Tautomerase"/>
    <property type="match status" value="1"/>
</dbReference>
<proteinExistence type="inferred from homology"/>
<dbReference type="InterPro" id="IPR014347">
    <property type="entry name" value="Tautomerase/MIF_sf"/>
</dbReference>
<dbReference type="PANTHER" id="PTHR35530">
    <property type="entry name" value="TAUTOMERASE-RELATED"/>
    <property type="match status" value="1"/>
</dbReference>
<dbReference type="SUPFAM" id="SSF55331">
    <property type="entry name" value="Tautomerase/MIF"/>
    <property type="match status" value="1"/>
</dbReference>
<accession>A0A934MKP1</accession>
<feature type="domain" description="4-oxalocrotonate tautomerase-like" evidence="5">
    <location>
        <begin position="2"/>
        <end position="60"/>
    </location>
</feature>
<dbReference type="EMBL" id="JAEKMH010000002">
    <property type="protein sequence ID" value="MBJ3785358.1"/>
    <property type="molecule type" value="Genomic_DNA"/>
</dbReference>
<evidence type="ECO:0000256" key="4">
    <source>
        <dbReference type="RuleBase" id="RU362032"/>
    </source>
</evidence>
<dbReference type="GO" id="GO:0016853">
    <property type="term" value="F:isomerase activity"/>
    <property type="evidence" value="ECO:0007669"/>
    <property type="project" value="UniProtKB-UniRule"/>
</dbReference>
<gene>
    <name evidence="6" type="ORF">JEQ47_11540</name>
</gene>
<organism evidence="6 7">
    <name type="scientific">Devosia sediminis</name>
    <dbReference type="NCBI Taxonomy" id="2798801"/>
    <lineage>
        <taxon>Bacteria</taxon>
        <taxon>Pseudomonadati</taxon>
        <taxon>Pseudomonadota</taxon>
        <taxon>Alphaproteobacteria</taxon>
        <taxon>Hyphomicrobiales</taxon>
        <taxon>Devosiaceae</taxon>
        <taxon>Devosia</taxon>
    </lineage>
</organism>
<evidence type="ECO:0000313" key="7">
    <source>
        <dbReference type="Proteomes" id="UP000602124"/>
    </source>
</evidence>
<dbReference type="EC" id="5.3.2.-" evidence="4"/>
<dbReference type="InterPro" id="IPR018191">
    <property type="entry name" value="4-OT"/>
</dbReference>
<evidence type="ECO:0000256" key="2">
    <source>
        <dbReference type="ARBA" id="ARBA00023235"/>
    </source>
</evidence>
<evidence type="ECO:0000256" key="3">
    <source>
        <dbReference type="PIRSR" id="PIRSR618191-1"/>
    </source>
</evidence>
<dbReference type="PANTHER" id="PTHR35530:SF1">
    <property type="entry name" value="2-HYDROXYMUCONATE TAUTOMERASE"/>
    <property type="match status" value="1"/>
</dbReference>
<sequence>MPYINVRILDDGVTAEQKAEVIAGITDIMVRVLNKTPESTHVVIDEVPLDNWGNRGKQVSELRKQPKA</sequence>
<dbReference type="AlphaFoldDB" id="A0A934MKP1"/>
<dbReference type="InterPro" id="IPR004370">
    <property type="entry name" value="4-OT-like_dom"/>
</dbReference>
<dbReference type="NCBIfam" id="TIGR00013">
    <property type="entry name" value="taut"/>
    <property type="match status" value="1"/>
</dbReference>
<dbReference type="Proteomes" id="UP000602124">
    <property type="component" value="Unassembled WGS sequence"/>
</dbReference>